<keyword evidence="7" id="KW-0012">Acyltransferase</keyword>
<evidence type="ECO:0000256" key="2">
    <source>
        <dbReference type="ARBA" id="ARBA00010566"/>
    </source>
</evidence>
<evidence type="ECO:0000313" key="7">
    <source>
        <dbReference type="EMBL" id="ARN55989.1"/>
    </source>
</evidence>
<accession>A0A1W6LJQ0</accession>
<dbReference type="GO" id="GO:0005829">
    <property type="term" value="C:cytosol"/>
    <property type="evidence" value="ECO:0007669"/>
    <property type="project" value="TreeGrafter"/>
</dbReference>
<dbReference type="InterPro" id="IPR016143">
    <property type="entry name" value="Citrate_synth-like_sm_a-sub"/>
</dbReference>
<evidence type="ECO:0000256" key="5">
    <source>
        <dbReference type="PIRNR" id="PIRNR001369"/>
    </source>
</evidence>
<dbReference type="PANTHER" id="PTHR11739:SF4">
    <property type="entry name" value="CITRATE SYNTHASE, PEROXISOMAL"/>
    <property type="match status" value="1"/>
</dbReference>
<dbReference type="EMBL" id="CP021023">
    <property type="protein sequence ID" value="ARN55989.1"/>
    <property type="molecule type" value="Genomic_DNA"/>
</dbReference>
<organism evidence="7 8">
    <name type="scientific">Sedimentisphaera salicampi</name>
    <dbReference type="NCBI Taxonomy" id="1941349"/>
    <lineage>
        <taxon>Bacteria</taxon>
        <taxon>Pseudomonadati</taxon>
        <taxon>Planctomycetota</taxon>
        <taxon>Phycisphaerae</taxon>
        <taxon>Sedimentisphaerales</taxon>
        <taxon>Sedimentisphaeraceae</taxon>
        <taxon>Sedimentisphaera</taxon>
    </lineage>
</organism>
<dbReference type="Pfam" id="PF00285">
    <property type="entry name" value="Citrate_synt"/>
    <property type="match status" value="1"/>
</dbReference>
<evidence type="ECO:0000313" key="8">
    <source>
        <dbReference type="Proteomes" id="UP000193334"/>
    </source>
</evidence>
<dbReference type="Gene3D" id="1.10.580.10">
    <property type="entry name" value="Citrate Synthase, domain 1"/>
    <property type="match status" value="1"/>
</dbReference>
<dbReference type="PANTHER" id="PTHR11739">
    <property type="entry name" value="CITRATE SYNTHASE"/>
    <property type="match status" value="1"/>
</dbReference>
<dbReference type="OrthoDB" id="9800864at2"/>
<dbReference type="InterPro" id="IPR036969">
    <property type="entry name" value="Citrate_synthase_sf"/>
</dbReference>
<keyword evidence="8" id="KW-1185">Reference proteome</keyword>
<dbReference type="AlphaFoldDB" id="A0A1W6LJQ0"/>
<gene>
    <name evidence="7" type="primary">prpC1</name>
    <name evidence="7" type="ORF">STSP1_00359</name>
</gene>
<feature type="active site" evidence="6">
    <location>
        <position position="328"/>
    </location>
</feature>
<dbReference type="KEGG" id="pbp:STSP1_00359"/>
<proteinExistence type="inferred from homology"/>
<dbReference type="Proteomes" id="UP000193334">
    <property type="component" value="Chromosome"/>
</dbReference>
<dbReference type="GO" id="GO:0005975">
    <property type="term" value="P:carbohydrate metabolic process"/>
    <property type="evidence" value="ECO:0007669"/>
    <property type="project" value="TreeGrafter"/>
</dbReference>
<name>A0A1W6LJQ0_9BACT</name>
<dbReference type="GO" id="GO:0006099">
    <property type="term" value="P:tricarboxylic acid cycle"/>
    <property type="evidence" value="ECO:0007669"/>
    <property type="project" value="UniProtKB-UniPathway"/>
</dbReference>
<dbReference type="PRINTS" id="PR00143">
    <property type="entry name" value="CITRTSNTHASE"/>
</dbReference>
<reference evidence="8" key="1">
    <citation type="submission" date="2017-04" db="EMBL/GenBank/DDBJ databases">
        <title>Comparative genomics and description of representatives of a novel lineage of planctomycetes thriving in anoxic sediments.</title>
        <authorList>
            <person name="Spring S."/>
            <person name="Bunk B."/>
            <person name="Sproer C."/>
        </authorList>
    </citation>
    <scope>NUCLEOTIDE SEQUENCE [LARGE SCALE GENOMIC DNA]</scope>
    <source>
        <strain evidence="8">ST-PulAB-D4</strain>
    </source>
</reference>
<dbReference type="SUPFAM" id="SSF48256">
    <property type="entry name" value="Citrate synthase"/>
    <property type="match status" value="1"/>
</dbReference>
<evidence type="ECO:0000256" key="3">
    <source>
        <dbReference type="ARBA" id="ARBA00022679"/>
    </source>
</evidence>
<dbReference type="UniPathway" id="UPA00223"/>
<evidence type="ECO:0000256" key="4">
    <source>
        <dbReference type="ARBA" id="ARBA00049288"/>
    </source>
</evidence>
<comment type="pathway">
    <text evidence="1">Carbohydrate metabolism; tricarboxylic acid cycle; isocitrate from oxaloacetate: step 1/2.</text>
</comment>
<dbReference type="PIRSF" id="PIRSF001369">
    <property type="entry name" value="Citrate_synth"/>
    <property type="match status" value="1"/>
</dbReference>
<evidence type="ECO:0000256" key="1">
    <source>
        <dbReference type="ARBA" id="ARBA00004751"/>
    </source>
</evidence>
<comment type="similarity">
    <text evidence="2 5">Belongs to the citrate synthase family.</text>
</comment>
<comment type="catalytic activity">
    <reaction evidence="4">
        <text>oxaloacetate + acetyl-CoA + H2O = citrate + CoA + H(+)</text>
        <dbReference type="Rhea" id="RHEA:16845"/>
        <dbReference type="ChEBI" id="CHEBI:15377"/>
        <dbReference type="ChEBI" id="CHEBI:15378"/>
        <dbReference type="ChEBI" id="CHEBI:16452"/>
        <dbReference type="ChEBI" id="CHEBI:16947"/>
        <dbReference type="ChEBI" id="CHEBI:57287"/>
        <dbReference type="ChEBI" id="CHEBI:57288"/>
        <dbReference type="EC" id="2.3.3.16"/>
    </reaction>
</comment>
<dbReference type="Gene3D" id="1.10.230.10">
    <property type="entry name" value="Cytochrome P450-Terp, domain 2"/>
    <property type="match status" value="1"/>
</dbReference>
<dbReference type="STRING" id="1941349.STSP1_00359"/>
<dbReference type="InterPro" id="IPR002020">
    <property type="entry name" value="Citrate_synthase"/>
</dbReference>
<dbReference type="InterPro" id="IPR016142">
    <property type="entry name" value="Citrate_synth-like_lrg_a-sub"/>
</dbReference>
<protein>
    <recommendedName>
        <fullName evidence="5">Citrate synthase</fullName>
    </recommendedName>
</protein>
<feature type="active site" evidence="6">
    <location>
        <position position="387"/>
    </location>
</feature>
<dbReference type="InterPro" id="IPR024176">
    <property type="entry name" value="Citrate_synthase_bac-typ"/>
</dbReference>
<keyword evidence="3 5" id="KW-0808">Transferase</keyword>
<sequence length="450" mass="51146">MDYEFEKQFLEKNAKYAKSANKIDLRHYENYNVKRGLRNSDGTGVLVGLTEIGDVHGYIVDEKEKVPVEGSLKYRGIDLLDLCNGFLKEKRFGFEETVYLLLFGKLPDKENLSNFKQLMASYRDLPSEYKEISMKAPSRNIMNKLARSVLFAYSYDRNPEGRTLKTILRQCIELVAKFPVMIAYGYQAKIHNFDNQSLVIHRPDENMGTAENFLRLIRPDGAFSEVEAEILDLALVVHAEHGGGNNSSFTTHVVMSSDTDIYSAIAAAIGSLKGLKHGGANIRVIEMMEDISRNVSNWTDEKEIEEYLARIIRKQAFDRTGLVYGMGHAVYTKSDPRAEIFKKKVEELVSEKGYEREFELYKNVEKLTPQVFADVKKSDKVISANVDFYSGFVYKILGIPTDLYTPMFAMARIAGWSAHALEEIASGGRIIRPAYKSVAKRKPYIPLDER</sequence>
<dbReference type="GO" id="GO:0036440">
    <property type="term" value="F:citrate synthase activity"/>
    <property type="evidence" value="ECO:0007669"/>
    <property type="project" value="UniProtKB-EC"/>
</dbReference>
<evidence type="ECO:0000256" key="6">
    <source>
        <dbReference type="PIRSR" id="PIRSR001369-1"/>
    </source>
</evidence>
<dbReference type="NCBIfam" id="NF010635">
    <property type="entry name" value="PRK14032.1"/>
    <property type="match status" value="1"/>
</dbReference>
<dbReference type="RefSeq" id="WP_085754708.1">
    <property type="nucleotide sequence ID" value="NZ_CP021023.1"/>
</dbReference>